<evidence type="ECO:0000313" key="9">
    <source>
        <dbReference type="EMBL" id="CAG2145798.1"/>
    </source>
</evidence>
<comment type="function">
    <text evidence="2">E1 component of the 2-oxoglutarate dehydrogenase (OGDH) complex which catalyzes the decarboxylation of 2-oxoglutarate, the first step in the conversion of 2-oxoglutarate to succinyl-CoA and CO(2).</text>
</comment>
<dbReference type="CDD" id="cd02016">
    <property type="entry name" value="TPP_E1_OGDC_like"/>
    <property type="match status" value="1"/>
</dbReference>
<keyword evidence="5 9" id="KW-0560">Oxidoreductase</keyword>
<dbReference type="SUPFAM" id="SSF52518">
    <property type="entry name" value="Thiamin diphosphate-binding fold (THDP-binding)"/>
    <property type="match status" value="2"/>
</dbReference>
<protein>
    <recommendedName>
        <fullName evidence="4">oxoglutarate dehydrogenase (succinyl-transferring)</fullName>
        <ecNumber evidence="4">1.2.4.2</ecNumber>
    </recommendedName>
</protein>
<evidence type="ECO:0000259" key="8">
    <source>
        <dbReference type="SMART" id="SM00861"/>
    </source>
</evidence>
<dbReference type="SMART" id="SM00861">
    <property type="entry name" value="Transket_pyr"/>
    <property type="match status" value="1"/>
</dbReference>
<dbReference type="Gene3D" id="3.40.50.11610">
    <property type="entry name" value="Multifunctional 2-oxoglutarate metabolism enzyme, C-terminal domain"/>
    <property type="match status" value="1"/>
</dbReference>
<proteinExistence type="inferred from homology"/>
<reference evidence="9 10" key="1">
    <citation type="submission" date="2021-03" db="EMBL/GenBank/DDBJ databases">
        <authorList>
            <person name="Peeters C."/>
        </authorList>
    </citation>
    <scope>NUCLEOTIDE SEQUENCE [LARGE SCALE GENOMIC DNA]</scope>
    <source>
        <strain evidence="9 10">LMG 26411</strain>
    </source>
</reference>
<name>A0ABN7PXD9_9BURK</name>
<dbReference type="InterPro" id="IPR005475">
    <property type="entry name" value="Transketolase-like_Pyr-bd"/>
</dbReference>
<dbReference type="InterPro" id="IPR001017">
    <property type="entry name" value="DH_E1"/>
</dbReference>
<evidence type="ECO:0000313" key="10">
    <source>
        <dbReference type="Proteomes" id="UP000672657"/>
    </source>
</evidence>
<dbReference type="Pfam" id="PF16078">
    <property type="entry name" value="2-oxogl_dehyd_N"/>
    <property type="match status" value="1"/>
</dbReference>
<feature type="compositionally biased region" description="Polar residues" evidence="7">
    <location>
        <begin position="559"/>
        <end position="579"/>
    </location>
</feature>
<keyword evidence="10" id="KW-1185">Reference proteome</keyword>
<evidence type="ECO:0000256" key="7">
    <source>
        <dbReference type="SAM" id="MobiDB-lite"/>
    </source>
</evidence>
<dbReference type="NCBIfam" id="NF008907">
    <property type="entry name" value="PRK12270.1"/>
    <property type="match status" value="1"/>
</dbReference>
<dbReference type="Gene3D" id="3.40.50.12470">
    <property type="match status" value="1"/>
</dbReference>
<dbReference type="InterPro" id="IPR031717">
    <property type="entry name" value="ODO-1/KGD_C"/>
</dbReference>
<dbReference type="InterPro" id="IPR042179">
    <property type="entry name" value="KGD_C_sf"/>
</dbReference>
<dbReference type="Pfam" id="PF02779">
    <property type="entry name" value="Transket_pyr"/>
    <property type="match status" value="1"/>
</dbReference>
<evidence type="ECO:0000256" key="1">
    <source>
        <dbReference type="ARBA" id="ARBA00001964"/>
    </source>
</evidence>
<dbReference type="GO" id="GO:0004591">
    <property type="term" value="F:oxoglutarate dehydrogenase (succinyl-transferring) activity"/>
    <property type="evidence" value="ECO:0007669"/>
    <property type="project" value="UniProtKB-EC"/>
</dbReference>
<evidence type="ECO:0000256" key="6">
    <source>
        <dbReference type="ARBA" id="ARBA00023052"/>
    </source>
</evidence>
<evidence type="ECO:0000256" key="2">
    <source>
        <dbReference type="ARBA" id="ARBA00003906"/>
    </source>
</evidence>
<sequence length="971" mass="106884">MRGGWAGDVVATSRDLLANAGRRPIQDMATLMIRDRNTSFLFGGNAPYVEDQYEAYLKDRASVSDEWRGYFDALQQMPAVDGSNAGDVAHGPIVSRFAELAKSPQAVGHLADAGHASVRKHLAVQALIAAYRMVGSRNAHLDPLRWTVRAPLPELSPGYYGLSRSDLDARFLLSDANFADEDMTLRHLVQALEETYSGTLGAEFMHLADPKQRSWWQMRLESTRARTNLDDGNKRHILERLTAAEGLEKYLHARYVGQKRFSLEGGESLIVLLDELVAYGATQGIRSAILGMAHRGRINVLVNVVGKPPAALFDEFEGKTADRLPAGDVKYHKGFTGTLQTASGPAEVTLAFNPSHLEIVNPVVQGIARARAEVLGLGMGAVLPVEIHGDASISGQGIVMETMNLSGTRGHGTGGTVHVVVNNQVGFTTSDPRDARSSFYSTDIAKMIEAPVLHVNGDDPEAVVAATRLAVDYRMAFGKSVVIELICFRRHGHQEQDTPAITQPLMYRSIAEHPGVRAIYAEKLVDEGVVNAEDVERYAQQYRARLDAAQGGKDDKPSAETQVEASWPQDSGRSKTQPGYATPTRDMLKGLALRITDIPAGHTLHPLVARVISARREMAEGVRPLDWGMAEHLAFASLLSAGTGVRLSGQDSERGTFGHRHAVLHDQKREMRGQGTYIPLDHVSDDQAKFAVTNSILSEAAVLAFEYGYSLVRKDSLVLWEAQFGDFANGAQVVIDNFLSAGAAKWGQHSGVTLLLPHGQEGQGPEHASARLERYLQLCAQENMRVCQPTTPAQMFHLLRLQATRHDRIPLVVMTPKSLLRHQEAVSALDELASGEFREVLAEVRTEQEEDRVTRLILCSGKIYFDLLARRRKSGKDNIALLRVEQLYPFPEQQIARELERYPYLKEVIWCQEEARNQGAWSFVVERLQGIVEDPLVLRYVGPEAAASTAPGYASMHAARQERTLHEAIDA</sequence>
<dbReference type="PANTHER" id="PTHR23152">
    <property type="entry name" value="2-OXOGLUTARATE DEHYDROGENASE"/>
    <property type="match status" value="1"/>
</dbReference>
<dbReference type="InterPro" id="IPR032106">
    <property type="entry name" value="2-oxogl_dehyd_N"/>
</dbReference>
<dbReference type="PIRSF" id="PIRSF000157">
    <property type="entry name" value="Oxoglu_dh_E1"/>
    <property type="match status" value="1"/>
</dbReference>
<dbReference type="InterPro" id="IPR029061">
    <property type="entry name" value="THDP-binding"/>
</dbReference>
<gene>
    <name evidence="9" type="primary">sucA_2</name>
    <name evidence="9" type="ORF">LMG26411_02808</name>
</gene>
<dbReference type="Pfam" id="PF16870">
    <property type="entry name" value="OxoGdeHyase_C"/>
    <property type="match status" value="1"/>
</dbReference>
<evidence type="ECO:0000256" key="4">
    <source>
        <dbReference type="ARBA" id="ARBA00012280"/>
    </source>
</evidence>
<dbReference type="NCBIfam" id="NF006914">
    <property type="entry name" value="PRK09404.1"/>
    <property type="match status" value="1"/>
</dbReference>
<dbReference type="PANTHER" id="PTHR23152:SF4">
    <property type="entry name" value="2-OXOADIPATE DEHYDROGENASE COMPLEX COMPONENT E1"/>
    <property type="match status" value="1"/>
</dbReference>
<dbReference type="NCBIfam" id="TIGR00239">
    <property type="entry name" value="2oxo_dh_E1"/>
    <property type="match status" value="1"/>
</dbReference>
<accession>A0ABN7PXD9</accession>
<evidence type="ECO:0000256" key="3">
    <source>
        <dbReference type="ARBA" id="ARBA00006936"/>
    </source>
</evidence>
<dbReference type="Gene3D" id="3.40.50.970">
    <property type="match status" value="1"/>
</dbReference>
<dbReference type="EMBL" id="CAJPVI010000015">
    <property type="protein sequence ID" value="CAG2145798.1"/>
    <property type="molecule type" value="Genomic_DNA"/>
</dbReference>
<organism evidence="9 10">
    <name type="scientific">Cupriavidus numazuensis</name>
    <dbReference type="NCBI Taxonomy" id="221992"/>
    <lineage>
        <taxon>Bacteria</taxon>
        <taxon>Pseudomonadati</taxon>
        <taxon>Pseudomonadota</taxon>
        <taxon>Betaproteobacteria</taxon>
        <taxon>Burkholderiales</taxon>
        <taxon>Burkholderiaceae</taxon>
        <taxon>Cupriavidus</taxon>
    </lineage>
</organism>
<keyword evidence="6" id="KW-0786">Thiamine pyrophosphate</keyword>
<comment type="similarity">
    <text evidence="3">Belongs to the alpha-ketoglutarate dehydrogenase family.</text>
</comment>
<dbReference type="Pfam" id="PF00676">
    <property type="entry name" value="E1_dh"/>
    <property type="match status" value="1"/>
</dbReference>
<dbReference type="EC" id="1.2.4.2" evidence="4"/>
<comment type="cofactor">
    <cofactor evidence="1">
        <name>thiamine diphosphate</name>
        <dbReference type="ChEBI" id="CHEBI:58937"/>
    </cofactor>
</comment>
<evidence type="ECO:0000256" key="5">
    <source>
        <dbReference type="ARBA" id="ARBA00023002"/>
    </source>
</evidence>
<feature type="domain" description="Transketolase-like pyrimidine-binding" evidence="8">
    <location>
        <begin position="625"/>
        <end position="822"/>
    </location>
</feature>
<dbReference type="InterPro" id="IPR011603">
    <property type="entry name" value="2oxoglutarate_DH_E1"/>
</dbReference>
<feature type="region of interest" description="Disordered" evidence="7">
    <location>
        <begin position="548"/>
        <end position="583"/>
    </location>
</feature>
<comment type="caution">
    <text evidence="9">The sequence shown here is derived from an EMBL/GenBank/DDBJ whole genome shotgun (WGS) entry which is preliminary data.</text>
</comment>
<dbReference type="Gene3D" id="1.10.287.1150">
    <property type="entry name" value="TPP helical domain"/>
    <property type="match status" value="1"/>
</dbReference>
<dbReference type="Proteomes" id="UP000672657">
    <property type="component" value="Unassembled WGS sequence"/>
</dbReference>